<keyword evidence="1" id="KW-0812">Transmembrane</keyword>
<dbReference type="EMBL" id="JBHLWN010000031">
    <property type="protein sequence ID" value="MFC0212673.1"/>
    <property type="molecule type" value="Genomic_DNA"/>
</dbReference>
<gene>
    <name evidence="2" type="ORF">ACFFK0_09375</name>
</gene>
<feature type="transmembrane region" description="Helical" evidence="1">
    <location>
        <begin position="145"/>
        <end position="163"/>
    </location>
</feature>
<evidence type="ECO:0000256" key="1">
    <source>
        <dbReference type="SAM" id="Phobius"/>
    </source>
</evidence>
<dbReference type="Proteomes" id="UP001589776">
    <property type="component" value="Unassembled WGS sequence"/>
</dbReference>
<keyword evidence="1" id="KW-1133">Transmembrane helix</keyword>
<evidence type="ECO:0000313" key="2">
    <source>
        <dbReference type="EMBL" id="MFC0212673.1"/>
    </source>
</evidence>
<reference evidence="2 3" key="1">
    <citation type="submission" date="2024-09" db="EMBL/GenBank/DDBJ databases">
        <authorList>
            <person name="Sun Q."/>
            <person name="Mori K."/>
        </authorList>
    </citation>
    <scope>NUCLEOTIDE SEQUENCE [LARGE SCALE GENOMIC DNA]</scope>
    <source>
        <strain evidence="2 3">CCM 7759</strain>
    </source>
</reference>
<name>A0ABV6DJ60_9BACL</name>
<feature type="transmembrane region" description="Helical" evidence="1">
    <location>
        <begin position="90"/>
        <end position="110"/>
    </location>
</feature>
<dbReference type="InterPro" id="IPR048147">
    <property type="entry name" value="CBO0543-like"/>
</dbReference>
<feature type="transmembrane region" description="Helical" evidence="1">
    <location>
        <begin position="122"/>
        <end position="139"/>
    </location>
</feature>
<accession>A0ABV6DJ60</accession>
<sequence length="167" mass="19850">MVIIIFTLSFLMVFVITKSYKYVDQYYQTVLYVSLVSIIYPLICRGHMVWHFPDIGYFTDKANFLFQAIVLFPSTTVFFLRFLPRKVWSRVVYFLGFVGLYSAMEAFMVMRGEIIYKHGWNFGWSMFVDLCLFGLMWIHARSWRLALFISLCILTFLVLWFRVPMGG</sequence>
<keyword evidence="1" id="KW-0472">Membrane</keyword>
<dbReference type="NCBIfam" id="NF041644">
    <property type="entry name" value="CBO0543_fam"/>
    <property type="match status" value="1"/>
</dbReference>
<protein>
    <submittedName>
        <fullName evidence="2">CBO0543 family protein</fullName>
    </submittedName>
</protein>
<organism evidence="2 3">
    <name type="scientific">Paenibacillus chartarius</name>
    <dbReference type="NCBI Taxonomy" id="747481"/>
    <lineage>
        <taxon>Bacteria</taxon>
        <taxon>Bacillati</taxon>
        <taxon>Bacillota</taxon>
        <taxon>Bacilli</taxon>
        <taxon>Bacillales</taxon>
        <taxon>Paenibacillaceae</taxon>
        <taxon>Paenibacillus</taxon>
    </lineage>
</organism>
<evidence type="ECO:0000313" key="3">
    <source>
        <dbReference type="Proteomes" id="UP001589776"/>
    </source>
</evidence>
<feature type="transmembrane region" description="Helical" evidence="1">
    <location>
        <begin position="64"/>
        <end position="84"/>
    </location>
</feature>
<dbReference type="RefSeq" id="WP_377469878.1">
    <property type="nucleotide sequence ID" value="NZ_JBHLWN010000031.1"/>
</dbReference>
<proteinExistence type="predicted"/>
<keyword evidence="3" id="KW-1185">Reference proteome</keyword>
<feature type="transmembrane region" description="Helical" evidence="1">
    <location>
        <begin position="29"/>
        <end position="52"/>
    </location>
</feature>
<comment type="caution">
    <text evidence="2">The sequence shown here is derived from an EMBL/GenBank/DDBJ whole genome shotgun (WGS) entry which is preliminary data.</text>
</comment>